<evidence type="ECO:0000313" key="9">
    <source>
        <dbReference type="EMBL" id="CAB4975493.1"/>
    </source>
</evidence>
<dbReference type="AlphaFoldDB" id="A0A6J5ZC93"/>
<dbReference type="EMBL" id="CAESAL010000019">
    <property type="protein sequence ID" value="CAB4338209.1"/>
    <property type="molecule type" value="Genomic_DNA"/>
</dbReference>
<evidence type="ECO:0000313" key="8">
    <source>
        <dbReference type="EMBL" id="CAB4946310.1"/>
    </source>
</evidence>
<protein>
    <submittedName>
        <fullName evidence="1">Unannotated protein</fullName>
    </submittedName>
</protein>
<dbReference type="EMBL" id="CAEZVC010000028">
    <property type="protein sequence ID" value="CAB4619600.1"/>
    <property type="molecule type" value="Genomic_DNA"/>
</dbReference>
<evidence type="ECO:0000313" key="7">
    <source>
        <dbReference type="EMBL" id="CAB4791996.1"/>
    </source>
</evidence>
<accession>A0A6J5ZC93</accession>
<dbReference type="EMBL" id="CAEZXY010000003">
    <property type="protein sequence ID" value="CAB4694509.1"/>
    <property type="molecule type" value="Genomic_DNA"/>
</dbReference>
<evidence type="ECO:0000313" key="5">
    <source>
        <dbReference type="EMBL" id="CAB4694509.1"/>
    </source>
</evidence>
<evidence type="ECO:0000313" key="2">
    <source>
        <dbReference type="EMBL" id="CAB4371503.1"/>
    </source>
</evidence>
<dbReference type="InterPro" id="IPR021678">
    <property type="entry name" value="DUF3263"/>
</dbReference>
<evidence type="ECO:0000313" key="3">
    <source>
        <dbReference type="EMBL" id="CAB4580481.1"/>
    </source>
</evidence>
<evidence type="ECO:0000313" key="4">
    <source>
        <dbReference type="EMBL" id="CAB4619600.1"/>
    </source>
</evidence>
<evidence type="ECO:0000313" key="1">
    <source>
        <dbReference type="EMBL" id="CAB4338209.1"/>
    </source>
</evidence>
<dbReference type="EMBL" id="CAFAAM010000003">
    <property type="protein sequence ID" value="CAB4791996.1"/>
    <property type="molecule type" value="Genomic_DNA"/>
</dbReference>
<dbReference type="EMBL" id="CAFBRD010000006">
    <property type="protein sequence ID" value="CAB5073874.1"/>
    <property type="molecule type" value="Genomic_DNA"/>
</dbReference>
<gene>
    <name evidence="3" type="ORF">UFOPK1762_00569</name>
    <name evidence="4" type="ORF">UFOPK1906_00654</name>
    <name evidence="5" type="ORF">UFOPK2624_00177</name>
    <name evidence="6" type="ORF">UFOPK2969_00576</name>
    <name evidence="7" type="ORF">UFOPK3010_00039</name>
    <name evidence="1" type="ORF">UFOPK3331_00750</name>
    <name evidence="8" type="ORF">UFOPK3785_00535</name>
    <name evidence="9" type="ORF">UFOPK3927_00401</name>
    <name evidence="2" type="ORF">UFOPK4201_00872</name>
    <name evidence="10" type="ORF">UFOPK4371_00231</name>
</gene>
<dbReference type="EMBL" id="CAFAAD010000030">
    <property type="protein sequence ID" value="CAB4788409.1"/>
    <property type="molecule type" value="Genomic_DNA"/>
</dbReference>
<dbReference type="EMBL" id="CAFBOK010000030">
    <property type="protein sequence ID" value="CAB4975493.1"/>
    <property type="molecule type" value="Genomic_DNA"/>
</dbReference>
<dbReference type="EMBL" id="CAEZTY010000014">
    <property type="protein sequence ID" value="CAB4580481.1"/>
    <property type="molecule type" value="Genomic_DNA"/>
</dbReference>
<proteinExistence type="predicted"/>
<dbReference type="Pfam" id="PF11662">
    <property type="entry name" value="DUF3263"/>
    <property type="match status" value="1"/>
</dbReference>
<sequence>MELTTRDRAILDFERSWWHETGPKETLIQERFELSASRYYEILGQLLESPEAYDYDPLGVRRLRRLRDRRRRARQETAQQQASEPPGS</sequence>
<dbReference type="EMBL" id="CAFBNJ010000019">
    <property type="protein sequence ID" value="CAB4946310.1"/>
    <property type="molecule type" value="Genomic_DNA"/>
</dbReference>
<organism evidence="1">
    <name type="scientific">freshwater metagenome</name>
    <dbReference type="NCBI Taxonomy" id="449393"/>
    <lineage>
        <taxon>unclassified sequences</taxon>
        <taxon>metagenomes</taxon>
        <taxon>ecological metagenomes</taxon>
    </lineage>
</organism>
<evidence type="ECO:0000313" key="6">
    <source>
        <dbReference type="EMBL" id="CAB4788409.1"/>
    </source>
</evidence>
<name>A0A6J5ZC93_9ZZZZ</name>
<reference evidence="1" key="1">
    <citation type="submission" date="2020-05" db="EMBL/GenBank/DDBJ databases">
        <authorList>
            <person name="Chiriac C."/>
            <person name="Salcher M."/>
            <person name="Ghai R."/>
            <person name="Kavagutti S V."/>
        </authorList>
    </citation>
    <scope>NUCLEOTIDE SEQUENCE</scope>
</reference>
<dbReference type="EMBL" id="CAEUNJ010000031">
    <property type="protein sequence ID" value="CAB4371503.1"/>
    <property type="molecule type" value="Genomic_DNA"/>
</dbReference>
<evidence type="ECO:0000313" key="10">
    <source>
        <dbReference type="EMBL" id="CAB5073874.1"/>
    </source>
</evidence>